<name>A0A9N9NQB0_FUNMO</name>
<keyword evidence="7" id="KW-1185">Reference proteome</keyword>
<evidence type="ECO:0000259" key="5">
    <source>
        <dbReference type="Pfam" id="PF01602"/>
    </source>
</evidence>
<keyword evidence="4" id="KW-0472">Membrane</keyword>
<dbReference type="EMBL" id="CAJVPP010023936">
    <property type="protein sequence ID" value="CAG8748471.1"/>
    <property type="molecule type" value="Genomic_DNA"/>
</dbReference>
<dbReference type="GO" id="GO:0030117">
    <property type="term" value="C:membrane coat"/>
    <property type="evidence" value="ECO:0007669"/>
    <property type="project" value="InterPro"/>
</dbReference>
<accession>A0A9N9NQB0</accession>
<evidence type="ECO:0000256" key="1">
    <source>
        <dbReference type="ARBA" id="ARBA00004308"/>
    </source>
</evidence>
<dbReference type="InterPro" id="IPR011989">
    <property type="entry name" value="ARM-like"/>
</dbReference>
<sequence>SYVDIILQLISSAGDHVGEEVWYRVVQIVVNNEELQEYAARTVLIHLRSPSCHENLVKVGGYILGEFGILIENIPGAGPMEQFTTLQSKFGMCSLQTRALLLTTYLKFINLFPDIKGEILSVFNHYRHVLDVELQQRAAEYMSIATMSTDDLLQTVCEEMPPFPERESALLSRLHQKHSDTEDKRTWIIGGKEINKDRENARFSTLGSRTNPSSS</sequence>
<dbReference type="Pfam" id="PF01602">
    <property type="entry name" value="Adaptin_N"/>
    <property type="match status" value="1"/>
</dbReference>
<evidence type="ECO:0000313" key="6">
    <source>
        <dbReference type="EMBL" id="CAG8748471.1"/>
    </source>
</evidence>
<dbReference type="AlphaFoldDB" id="A0A9N9NQB0"/>
<evidence type="ECO:0000313" key="7">
    <source>
        <dbReference type="Proteomes" id="UP000789375"/>
    </source>
</evidence>
<dbReference type="InterPro" id="IPR002553">
    <property type="entry name" value="Clathrin/coatomer_adapt-like_N"/>
</dbReference>
<dbReference type="Proteomes" id="UP000789375">
    <property type="component" value="Unassembled WGS sequence"/>
</dbReference>
<dbReference type="Gene3D" id="1.25.10.10">
    <property type="entry name" value="Leucine-rich Repeat Variant"/>
    <property type="match status" value="1"/>
</dbReference>
<proteinExistence type="predicted"/>
<keyword evidence="3" id="KW-0653">Protein transport</keyword>
<evidence type="ECO:0000256" key="4">
    <source>
        <dbReference type="ARBA" id="ARBA00023136"/>
    </source>
</evidence>
<organism evidence="6 7">
    <name type="scientific">Funneliformis mosseae</name>
    <name type="common">Endomycorrhizal fungus</name>
    <name type="synonym">Glomus mosseae</name>
    <dbReference type="NCBI Taxonomy" id="27381"/>
    <lineage>
        <taxon>Eukaryota</taxon>
        <taxon>Fungi</taxon>
        <taxon>Fungi incertae sedis</taxon>
        <taxon>Mucoromycota</taxon>
        <taxon>Glomeromycotina</taxon>
        <taxon>Glomeromycetes</taxon>
        <taxon>Glomerales</taxon>
        <taxon>Glomeraceae</taxon>
        <taxon>Funneliformis</taxon>
    </lineage>
</organism>
<comment type="subcellular location">
    <subcellularLocation>
        <location evidence="1">Endomembrane system</location>
    </subcellularLocation>
</comment>
<dbReference type="PANTHER" id="PTHR22780">
    <property type="entry name" value="ADAPTIN, ALPHA/GAMMA/EPSILON"/>
    <property type="match status" value="1"/>
</dbReference>
<feature type="non-terminal residue" evidence="6">
    <location>
        <position position="1"/>
    </location>
</feature>
<feature type="domain" description="Clathrin/coatomer adaptor adaptin-like N-terminal" evidence="5">
    <location>
        <begin position="1"/>
        <end position="147"/>
    </location>
</feature>
<protein>
    <submittedName>
        <fullName evidence="6">783_t:CDS:1</fullName>
    </submittedName>
</protein>
<evidence type="ECO:0000256" key="2">
    <source>
        <dbReference type="ARBA" id="ARBA00022448"/>
    </source>
</evidence>
<reference evidence="6" key="1">
    <citation type="submission" date="2021-06" db="EMBL/GenBank/DDBJ databases">
        <authorList>
            <person name="Kallberg Y."/>
            <person name="Tangrot J."/>
            <person name="Rosling A."/>
        </authorList>
    </citation>
    <scope>NUCLEOTIDE SEQUENCE</scope>
    <source>
        <strain evidence="6">87-6 pot B 2015</strain>
    </source>
</reference>
<dbReference type="GO" id="GO:0012505">
    <property type="term" value="C:endomembrane system"/>
    <property type="evidence" value="ECO:0007669"/>
    <property type="project" value="UniProtKB-SubCell"/>
</dbReference>
<dbReference type="SUPFAM" id="SSF48371">
    <property type="entry name" value="ARM repeat"/>
    <property type="match status" value="1"/>
</dbReference>
<dbReference type="GO" id="GO:0006886">
    <property type="term" value="P:intracellular protein transport"/>
    <property type="evidence" value="ECO:0007669"/>
    <property type="project" value="InterPro"/>
</dbReference>
<evidence type="ECO:0000256" key="3">
    <source>
        <dbReference type="ARBA" id="ARBA00022927"/>
    </source>
</evidence>
<gene>
    <name evidence="6" type="ORF">FMOSSE_LOCUS16516</name>
</gene>
<dbReference type="GO" id="GO:0016192">
    <property type="term" value="P:vesicle-mediated transport"/>
    <property type="evidence" value="ECO:0007669"/>
    <property type="project" value="InterPro"/>
</dbReference>
<keyword evidence="2" id="KW-0813">Transport</keyword>
<dbReference type="InterPro" id="IPR016024">
    <property type="entry name" value="ARM-type_fold"/>
</dbReference>
<feature type="non-terminal residue" evidence="6">
    <location>
        <position position="215"/>
    </location>
</feature>
<dbReference type="InterPro" id="IPR050840">
    <property type="entry name" value="Adaptor_Complx_Large_Subunit"/>
</dbReference>
<comment type="caution">
    <text evidence="6">The sequence shown here is derived from an EMBL/GenBank/DDBJ whole genome shotgun (WGS) entry which is preliminary data.</text>
</comment>